<evidence type="ECO:0000256" key="3">
    <source>
        <dbReference type="SAM" id="MobiDB-lite"/>
    </source>
</evidence>
<comment type="similarity">
    <text evidence="1">Belongs to the EIF1AD family.</text>
</comment>
<evidence type="ECO:0000256" key="1">
    <source>
        <dbReference type="ARBA" id="ARBA00007340"/>
    </source>
</evidence>
<dbReference type="PANTHER" id="PTHR21641:SF0">
    <property type="entry name" value="RNA-BINDING PROTEIN EIF1AD-RELATED"/>
    <property type="match status" value="1"/>
</dbReference>
<feature type="region of interest" description="Disordered" evidence="3">
    <location>
        <begin position="1"/>
        <end position="24"/>
    </location>
</feature>
<evidence type="ECO:0000313" key="5">
    <source>
        <dbReference type="EMBL" id="KAK0714528.1"/>
    </source>
</evidence>
<dbReference type="InterPro" id="IPR006196">
    <property type="entry name" value="RNA-binding_domain_S1_IF1"/>
</dbReference>
<dbReference type="InterPro" id="IPR039294">
    <property type="entry name" value="EIF1AD"/>
</dbReference>
<proteinExistence type="inferred from homology"/>
<dbReference type="SUPFAM" id="SSF50249">
    <property type="entry name" value="Nucleic acid-binding proteins"/>
    <property type="match status" value="1"/>
</dbReference>
<dbReference type="AlphaFoldDB" id="A0AA40DWP6"/>
<name>A0AA40DWP6_9PEZI</name>
<dbReference type="InterPro" id="IPR012340">
    <property type="entry name" value="NA-bd_OB-fold"/>
</dbReference>
<dbReference type="GO" id="GO:0003743">
    <property type="term" value="F:translation initiation factor activity"/>
    <property type="evidence" value="ECO:0007669"/>
    <property type="project" value="InterPro"/>
</dbReference>
<gene>
    <name evidence="5" type="ORF">B0H67DRAFT_488815</name>
</gene>
<dbReference type="SMART" id="SM00652">
    <property type="entry name" value="eIF1a"/>
    <property type="match status" value="1"/>
</dbReference>
<comment type="caution">
    <text evidence="5">The sequence shown here is derived from an EMBL/GenBank/DDBJ whole genome shotgun (WGS) entry which is preliminary data.</text>
</comment>
<dbReference type="GO" id="GO:0003723">
    <property type="term" value="F:RNA binding"/>
    <property type="evidence" value="ECO:0007669"/>
    <property type="project" value="UniProtKB-KW"/>
</dbReference>
<dbReference type="PANTHER" id="PTHR21641">
    <property type="entry name" value="TRANSLATION INITIATION FACTOR-RELATED"/>
    <property type="match status" value="1"/>
</dbReference>
<evidence type="ECO:0000259" key="4">
    <source>
        <dbReference type="Pfam" id="PF01176"/>
    </source>
</evidence>
<dbReference type="EMBL" id="JAUKUA010000004">
    <property type="protein sequence ID" value="KAK0714528.1"/>
    <property type="molecule type" value="Genomic_DNA"/>
</dbReference>
<feature type="domain" description="S1-like" evidence="4">
    <location>
        <begin position="26"/>
        <end position="92"/>
    </location>
</feature>
<dbReference type="Proteomes" id="UP001172102">
    <property type="component" value="Unassembled WGS sequence"/>
</dbReference>
<sequence length="139" mass="15672">MGKPKRNILAAAEESSTPPDQLTESQSLARVVKAEGNNLYAVILPSKKPLLVELEPRFRNTIWIKRGGYVLIDVASSSERPPNSRVVGEIINVVRDEKAWRKLPYWPKQFTKNTYEDEDDDESTVGKMPPSGSEDEDED</sequence>
<reference evidence="5" key="1">
    <citation type="submission" date="2023-06" db="EMBL/GenBank/DDBJ databases">
        <title>Genome-scale phylogeny and comparative genomics of the fungal order Sordariales.</title>
        <authorList>
            <consortium name="Lawrence Berkeley National Laboratory"/>
            <person name="Hensen N."/>
            <person name="Bonometti L."/>
            <person name="Westerberg I."/>
            <person name="Brannstrom I.O."/>
            <person name="Guillou S."/>
            <person name="Cros-Aarteil S."/>
            <person name="Calhoun S."/>
            <person name="Haridas S."/>
            <person name="Kuo A."/>
            <person name="Mondo S."/>
            <person name="Pangilinan J."/>
            <person name="Riley R."/>
            <person name="Labutti K."/>
            <person name="Andreopoulos B."/>
            <person name="Lipzen A."/>
            <person name="Chen C."/>
            <person name="Yanf M."/>
            <person name="Daum C."/>
            <person name="Ng V."/>
            <person name="Clum A."/>
            <person name="Steindorff A."/>
            <person name="Ohm R."/>
            <person name="Martin F."/>
            <person name="Silar P."/>
            <person name="Natvig D."/>
            <person name="Lalanne C."/>
            <person name="Gautier V."/>
            <person name="Ament-Velasquez S.L."/>
            <person name="Kruys A."/>
            <person name="Hutchinson M.I."/>
            <person name="Powell A.J."/>
            <person name="Barry K."/>
            <person name="Miller A.N."/>
            <person name="Grigoriev I.V."/>
            <person name="Debuchy R."/>
            <person name="Gladieux P."/>
            <person name="Thoren M.H."/>
            <person name="Johannesson H."/>
        </authorList>
    </citation>
    <scope>NUCLEOTIDE SEQUENCE</scope>
    <source>
        <strain evidence="5">SMH4607-1</strain>
    </source>
</reference>
<dbReference type="InterPro" id="IPR001253">
    <property type="entry name" value="TIF_eIF-1A"/>
</dbReference>
<feature type="region of interest" description="Disordered" evidence="3">
    <location>
        <begin position="111"/>
        <end position="139"/>
    </location>
</feature>
<evidence type="ECO:0000256" key="2">
    <source>
        <dbReference type="ARBA" id="ARBA00022884"/>
    </source>
</evidence>
<protein>
    <recommendedName>
        <fullName evidence="4">S1-like domain-containing protein</fullName>
    </recommendedName>
</protein>
<keyword evidence="6" id="KW-1185">Reference proteome</keyword>
<dbReference type="Pfam" id="PF01176">
    <property type="entry name" value="eIF-1a"/>
    <property type="match status" value="1"/>
</dbReference>
<dbReference type="Gene3D" id="2.40.50.140">
    <property type="entry name" value="Nucleic acid-binding proteins"/>
    <property type="match status" value="1"/>
</dbReference>
<keyword evidence="2" id="KW-0694">RNA-binding</keyword>
<dbReference type="GO" id="GO:0005634">
    <property type="term" value="C:nucleus"/>
    <property type="evidence" value="ECO:0007669"/>
    <property type="project" value="TreeGrafter"/>
</dbReference>
<evidence type="ECO:0000313" key="6">
    <source>
        <dbReference type="Proteomes" id="UP001172102"/>
    </source>
</evidence>
<feature type="compositionally biased region" description="Polar residues" evidence="3">
    <location>
        <begin position="14"/>
        <end position="24"/>
    </location>
</feature>
<organism evidence="5 6">
    <name type="scientific">Lasiosphaeris hirsuta</name>
    <dbReference type="NCBI Taxonomy" id="260670"/>
    <lineage>
        <taxon>Eukaryota</taxon>
        <taxon>Fungi</taxon>
        <taxon>Dikarya</taxon>
        <taxon>Ascomycota</taxon>
        <taxon>Pezizomycotina</taxon>
        <taxon>Sordariomycetes</taxon>
        <taxon>Sordariomycetidae</taxon>
        <taxon>Sordariales</taxon>
        <taxon>Lasiosphaeriaceae</taxon>
        <taxon>Lasiosphaeris</taxon>
    </lineage>
</organism>
<accession>A0AA40DWP6</accession>